<dbReference type="EMBL" id="LWLT01000014">
    <property type="status" value="NOT_ANNOTATED_CDS"/>
    <property type="molecule type" value="Genomic_DNA"/>
</dbReference>
<dbReference type="PANTHER" id="PTHR47898:SF1">
    <property type="entry name" value="KUNITZ-TYPE PROTEASE INHIBITOR 4"/>
    <property type="match status" value="1"/>
</dbReference>
<evidence type="ECO:0000313" key="6">
    <source>
        <dbReference type="Ensembl" id="ENSCHIP00010026905.1"/>
    </source>
</evidence>
<dbReference type="InterPro" id="IPR036880">
    <property type="entry name" value="Kunitz_BPTI_sf"/>
</dbReference>
<dbReference type="GO" id="GO:0004867">
    <property type="term" value="F:serine-type endopeptidase inhibitor activity"/>
    <property type="evidence" value="ECO:0007669"/>
    <property type="project" value="InterPro"/>
</dbReference>
<name>A0A452ERE8_CAPHI</name>
<dbReference type="GeneTree" id="ENSGT00390000004362"/>
<protein>
    <recommendedName>
        <fullName evidence="4">BPTI/Kunitz inhibitor domain-containing protein</fullName>
    </recommendedName>
</protein>
<dbReference type="Ensembl" id="ENSCHIT00010038001.1">
    <property type="protein sequence ID" value="ENSCHIP00010026905.1"/>
    <property type="gene ID" value="ENSCHIG00010020064.1"/>
</dbReference>
<dbReference type="Pfam" id="PF00014">
    <property type="entry name" value="Kunitz_BPTI"/>
    <property type="match status" value="1"/>
</dbReference>
<dbReference type="InterPro" id="IPR042943">
    <property type="entry name" value="SPINT4"/>
</dbReference>
<evidence type="ECO:0000313" key="5">
    <source>
        <dbReference type="Ensembl" id="ENSCHIP00000014754.1"/>
    </source>
</evidence>
<dbReference type="Gene3D" id="4.10.410.10">
    <property type="entry name" value="Pancreatic trypsin inhibitor Kunitz domain"/>
    <property type="match status" value="1"/>
</dbReference>
<reference evidence="5" key="3">
    <citation type="submission" date="2025-05" db="UniProtKB">
        <authorList>
            <consortium name="Ensembl"/>
        </authorList>
    </citation>
    <scope>IDENTIFICATION</scope>
</reference>
<dbReference type="InterPro" id="IPR020901">
    <property type="entry name" value="Prtase_inh_Kunz-CS"/>
</dbReference>
<keyword evidence="7" id="KW-1185">Reference proteome</keyword>
<reference evidence="6 8" key="2">
    <citation type="submission" date="2019-03" db="EMBL/GenBank/DDBJ databases">
        <title>Genome sequencing and reference-guided assembly of Black Bengal Goat (Capra hircus).</title>
        <authorList>
            <person name="Siddiki A.Z."/>
            <person name="Baten A."/>
            <person name="Billah M."/>
            <person name="Alam M.A.U."/>
            <person name="Shawrob K.S.M."/>
            <person name="Saha S."/>
            <person name="Chowdhury M."/>
            <person name="Rahman A.H."/>
            <person name="Stear M."/>
            <person name="Miah G."/>
            <person name="Das G.B."/>
            <person name="Hossain M.M."/>
            <person name="Kumkum M."/>
            <person name="Islam M.S."/>
            <person name="Mollah A.M."/>
            <person name="Ahsan A."/>
            <person name="Tusar F."/>
            <person name="Khan M.K.I."/>
        </authorList>
    </citation>
    <scope>NUCLEOTIDE SEQUENCE [LARGE SCALE GENOMIC DNA]</scope>
</reference>
<dbReference type="PROSITE" id="PS50279">
    <property type="entry name" value="BPTI_KUNITZ_2"/>
    <property type="match status" value="1"/>
</dbReference>
<dbReference type="SUPFAM" id="SSF57362">
    <property type="entry name" value="BPTI-like"/>
    <property type="match status" value="1"/>
</dbReference>
<dbReference type="SMART" id="SM00131">
    <property type="entry name" value="KU"/>
    <property type="match status" value="1"/>
</dbReference>
<evidence type="ECO:0000259" key="4">
    <source>
        <dbReference type="PROSITE" id="PS50279"/>
    </source>
</evidence>
<evidence type="ECO:0000256" key="2">
    <source>
        <dbReference type="SAM" id="MobiDB-lite"/>
    </source>
</evidence>
<dbReference type="AlphaFoldDB" id="A0A452ERE8"/>
<sequence>MKLIKLGVLLGLFTFSLLTTPLMGGVAKVTDMICERLKDPCTMPLKYGSCYNIHFRYFYNFTSGFCESFVYSGCDGNLNNYELQIECQLACEKKGKKPSKEPDSEEPSGSKGETEESERKAH</sequence>
<evidence type="ECO:0000313" key="7">
    <source>
        <dbReference type="Proteomes" id="UP000291000"/>
    </source>
</evidence>
<evidence type="ECO:0000256" key="1">
    <source>
        <dbReference type="ARBA" id="ARBA00023157"/>
    </source>
</evidence>
<dbReference type="Proteomes" id="UP000291000">
    <property type="component" value="Chromosome 13"/>
</dbReference>
<dbReference type="STRING" id="9925.ENSCHIP00000014754"/>
<dbReference type="InterPro" id="IPR002223">
    <property type="entry name" value="Kunitz_BPTI"/>
</dbReference>
<feature type="domain" description="BPTI/Kunitz inhibitor" evidence="4">
    <location>
        <begin position="41"/>
        <end position="91"/>
    </location>
</feature>
<keyword evidence="1" id="KW-1015">Disulfide bond</keyword>
<dbReference type="CDD" id="cd00109">
    <property type="entry name" value="Kunitz-type"/>
    <property type="match status" value="1"/>
</dbReference>
<feature type="chain" id="PRO_5044604197" description="BPTI/Kunitz inhibitor domain-containing protein" evidence="3">
    <location>
        <begin position="20"/>
        <end position="122"/>
    </location>
</feature>
<reference evidence="5 7" key="1">
    <citation type="submission" date="2016-04" db="EMBL/GenBank/DDBJ databases">
        <title>Polished mammalian reference genomes with single-molecule sequencing and chromosome conformation capture applied to the Capra hircus genome.</title>
        <authorList>
            <person name="Bickhart D.M."/>
            <person name="Koren S."/>
            <person name="Rosen B."/>
            <person name="Hastie A."/>
            <person name="Liachko I."/>
            <person name="Sullivan S.T."/>
            <person name="Burton J."/>
            <person name="Sayre B.L."/>
            <person name="Huson H.J."/>
            <person name="Lee J."/>
            <person name="Lam E."/>
            <person name="Kelley C.M."/>
            <person name="Hutchison J.L."/>
            <person name="Zhou Y."/>
            <person name="Sun J."/>
            <person name="Crisa A."/>
            <person name="Schwartz J.C."/>
            <person name="Hammond J.A."/>
            <person name="Schroeder S.G."/>
            <person name="Liu G.E."/>
            <person name="Dunham M."/>
            <person name="Shendure J."/>
            <person name="Sonstegard T.S."/>
            <person name="Phillippy A.M."/>
            <person name="Van Tassell C.P."/>
            <person name="Smith T.P."/>
        </authorList>
    </citation>
    <scope>NUCLEOTIDE SEQUENCE [LARGE SCALE GENOMIC DNA]</scope>
</reference>
<evidence type="ECO:0000256" key="3">
    <source>
        <dbReference type="SAM" id="SignalP"/>
    </source>
</evidence>
<feature type="compositionally biased region" description="Basic and acidic residues" evidence="2">
    <location>
        <begin position="112"/>
        <end position="122"/>
    </location>
</feature>
<feature type="signal peptide" evidence="3">
    <location>
        <begin position="1"/>
        <end position="19"/>
    </location>
</feature>
<proteinExistence type="predicted"/>
<dbReference type="PRINTS" id="PR00759">
    <property type="entry name" value="BASICPTASE"/>
</dbReference>
<evidence type="ECO:0000313" key="8">
    <source>
        <dbReference type="Proteomes" id="UP000694566"/>
    </source>
</evidence>
<dbReference type="PROSITE" id="PS00280">
    <property type="entry name" value="BPTI_KUNITZ_1"/>
    <property type="match status" value="1"/>
</dbReference>
<feature type="region of interest" description="Disordered" evidence="2">
    <location>
        <begin position="93"/>
        <end position="122"/>
    </location>
</feature>
<dbReference type="PANTHER" id="PTHR47898">
    <property type="entry name" value="KUNITZ-TYPE PROTEASE INHIBITOR 4"/>
    <property type="match status" value="1"/>
</dbReference>
<keyword evidence="3" id="KW-0732">Signal</keyword>
<dbReference type="OMA" id="FKLKIEC"/>
<dbReference type="Ensembl" id="ENSCHIT00000022553.1">
    <property type="protein sequence ID" value="ENSCHIP00000014754.1"/>
    <property type="gene ID" value="ENSCHIG00000015666.1"/>
</dbReference>
<accession>A0A452ERE8</accession>
<organism evidence="5 7">
    <name type="scientific">Capra hircus</name>
    <name type="common">Goat</name>
    <dbReference type="NCBI Taxonomy" id="9925"/>
    <lineage>
        <taxon>Eukaryota</taxon>
        <taxon>Metazoa</taxon>
        <taxon>Chordata</taxon>
        <taxon>Craniata</taxon>
        <taxon>Vertebrata</taxon>
        <taxon>Euteleostomi</taxon>
        <taxon>Mammalia</taxon>
        <taxon>Eutheria</taxon>
        <taxon>Laurasiatheria</taxon>
        <taxon>Artiodactyla</taxon>
        <taxon>Ruminantia</taxon>
        <taxon>Pecora</taxon>
        <taxon>Bovidae</taxon>
        <taxon>Caprinae</taxon>
        <taxon>Capra</taxon>
    </lineage>
</organism>